<dbReference type="SUPFAM" id="SSF82199">
    <property type="entry name" value="SET domain"/>
    <property type="match status" value="1"/>
</dbReference>
<keyword evidence="5" id="KW-0808">Transferase</keyword>
<dbReference type="Gene3D" id="2.170.270.10">
    <property type="entry name" value="SET domain"/>
    <property type="match status" value="1"/>
</dbReference>
<organism evidence="11 12">
    <name type="scientific">Durusdinium trenchii</name>
    <dbReference type="NCBI Taxonomy" id="1381693"/>
    <lineage>
        <taxon>Eukaryota</taxon>
        <taxon>Sar</taxon>
        <taxon>Alveolata</taxon>
        <taxon>Dinophyceae</taxon>
        <taxon>Suessiales</taxon>
        <taxon>Symbiodiniaceae</taxon>
        <taxon>Durusdinium</taxon>
    </lineage>
</organism>
<dbReference type="InterPro" id="IPR006560">
    <property type="entry name" value="AWS_dom"/>
</dbReference>
<name>A0ABP0JZM3_9DINO</name>
<evidence type="ECO:0000256" key="1">
    <source>
        <dbReference type="ARBA" id="ARBA00004123"/>
    </source>
</evidence>
<evidence type="ECO:0000256" key="7">
    <source>
        <dbReference type="ARBA" id="ARBA00023242"/>
    </source>
</evidence>
<dbReference type="Proteomes" id="UP001642464">
    <property type="component" value="Unassembled WGS sequence"/>
</dbReference>
<evidence type="ECO:0000313" key="12">
    <source>
        <dbReference type="Proteomes" id="UP001642464"/>
    </source>
</evidence>
<evidence type="ECO:0000256" key="3">
    <source>
        <dbReference type="ARBA" id="ARBA00022454"/>
    </source>
</evidence>
<evidence type="ECO:0000313" key="11">
    <source>
        <dbReference type="EMBL" id="CAK9019774.1"/>
    </source>
</evidence>
<dbReference type="PROSITE" id="PS51215">
    <property type="entry name" value="AWS"/>
    <property type="match status" value="1"/>
</dbReference>
<dbReference type="PROSITE" id="PS50868">
    <property type="entry name" value="POST_SET"/>
    <property type="match status" value="1"/>
</dbReference>
<evidence type="ECO:0000259" key="9">
    <source>
        <dbReference type="PROSITE" id="PS50868"/>
    </source>
</evidence>
<evidence type="ECO:0000256" key="5">
    <source>
        <dbReference type="ARBA" id="ARBA00022679"/>
    </source>
</evidence>
<accession>A0ABP0JZM3</accession>
<dbReference type="EMBL" id="CAXAMM010009225">
    <property type="protein sequence ID" value="CAK9019774.1"/>
    <property type="molecule type" value="Genomic_DNA"/>
</dbReference>
<dbReference type="SMART" id="SM00317">
    <property type="entry name" value="SET"/>
    <property type="match status" value="1"/>
</dbReference>
<keyword evidence="3" id="KW-0158">Chromosome</keyword>
<evidence type="ECO:0000259" key="10">
    <source>
        <dbReference type="PROSITE" id="PS51215"/>
    </source>
</evidence>
<feature type="domain" description="Post-SET" evidence="9">
    <location>
        <begin position="246"/>
        <end position="262"/>
    </location>
</feature>
<sequence>MVQRRKQLVPSLKKCRSSLCKVRHGLARQDPSSCEGSSPHFLCTDCTCEHPCDQTPSIPSYQLLSCNRQIACLPVAPESRGLGKCACTKQCDLGSCLNAVMLIECGPSNCSVRKSSLCKNRQFADAQAGKLDQLAEVFWTGDYKGFGLRATTHIARGKLIAEYLGEIVPQSSVQNWRYIMALPQGFAIDASMAGGPARFINHSCDPNCNAQRWLVEGRWHVGIFSHQDIKPQEEITFSYSNGRSRGSDPCHCGSSLCTGRIANPPRKYKKFQEAPDADVVLQEVPEQVEAYEVESASEESEEVEADDWIVEVKENQAVEVLEPDDRRDEPAKECEGGVEEVACVTASIAAECTVQDEGSMTLQDLLRTSCNTAARTTRAAEQENLVQCEGAGPDRKTFCETFFAGSRSWHQAPIEAKQIMQQQNLPEESEQIAALSLGLYLPSALCLSRGLQIENSKC</sequence>
<dbReference type="InterPro" id="IPR003616">
    <property type="entry name" value="Post-SET_dom"/>
</dbReference>
<comment type="subcellular location">
    <subcellularLocation>
        <location evidence="2">Chromosome</location>
    </subcellularLocation>
    <subcellularLocation>
        <location evidence="1">Nucleus</location>
    </subcellularLocation>
</comment>
<dbReference type="PROSITE" id="PS50280">
    <property type="entry name" value="SET"/>
    <property type="match status" value="1"/>
</dbReference>
<dbReference type="InterPro" id="IPR046341">
    <property type="entry name" value="SET_dom_sf"/>
</dbReference>
<reference evidence="11 12" key="1">
    <citation type="submission" date="2024-02" db="EMBL/GenBank/DDBJ databases">
        <authorList>
            <person name="Chen Y."/>
            <person name="Shah S."/>
            <person name="Dougan E. K."/>
            <person name="Thang M."/>
            <person name="Chan C."/>
        </authorList>
    </citation>
    <scope>NUCLEOTIDE SEQUENCE [LARGE SCALE GENOMIC DNA]</scope>
</reference>
<dbReference type="PANTHER" id="PTHR22884">
    <property type="entry name" value="SET DOMAIN PROTEINS"/>
    <property type="match status" value="1"/>
</dbReference>
<keyword evidence="6" id="KW-0949">S-adenosyl-L-methionine</keyword>
<feature type="domain" description="SET" evidence="8">
    <location>
        <begin position="133"/>
        <end position="240"/>
    </location>
</feature>
<gene>
    <name evidence="11" type="ORF">SCF082_LOCUS14656</name>
</gene>
<evidence type="ECO:0000256" key="6">
    <source>
        <dbReference type="ARBA" id="ARBA00022691"/>
    </source>
</evidence>
<dbReference type="Pfam" id="PF00856">
    <property type="entry name" value="SET"/>
    <property type="match status" value="1"/>
</dbReference>
<dbReference type="InterPro" id="IPR001214">
    <property type="entry name" value="SET_dom"/>
</dbReference>
<evidence type="ECO:0000256" key="2">
    <source>
        <dbReference type="ARBA" id="ARBA00004286"/>
    </source>
</evidence>
<proteinExistence type="predicted"/>
<keyword evidence="7" id="KW-0539">Nucleus</keyword>
<evidence type="ECO:0000256" key="4">
    <source>
        <dbReference type="ARBA" id="ARBA00022603"/>
    </source>
</evidence>
<keyword evidence="4" id="KW-0489">Methyltransferase</keyword>
<comment type="caution">
    <text evidence="11">The sequence shown here is derived from an EMBL/GenBank/DDBJ whole genome shotgun (WGS) entry which is preliminary data.</text>
</comment>
<keyword evidence="12" id="KW-1185">Reference proteome</keyword>
<protein>
    <submittedName>
        <fullName evidence="11">Uncharacterized protein</fullName>
    </submittedName>
</protein>
<dbReference type="InterPro" id="IPR050777">
    <property type="entry name" value="SET2_Histone-Lys_MeTrsfase"/>
</dbReference>
<feature type="domain" description="AWS" evidence="10">
    <location>
        <begin position="80"/>
        <end position="127"/>
    </location>
</feature>
<evidence type="ECO:0000259" key="8">
    <source>
        <dbReference type="PROSITE" id="PS50280"/>
    </source>
</evidence>